<dbReference type="PROSITE" id="PS50893">
    <property type="entry name" value="ABC_TRANSPORTER_2"/>
    <property type="match status" value="1"/>
</dbReference>
<dbReference type="EMBL" id="FYEK01000003">
    <property type="protein sequence ID" value="SNB52318.1"/>
    <property type="molecule type" value="Genomic_DNA"/>
</dbReference>
<sequence length="323" mass="36540">MAEVVVRAEGLTRRFGAFTAVDHVSFEVRRGEIFGFLGPNGAGKTTTIRMLLGLLEPTEGRAWVLGHDATRETARIRPRIGYVSQRFSLYPDLSVEETLRFYGAAYGLPAQRLRERIPMLLERLDLAGQSRRLVRHLAGGWRQRMALAVALLHEPEIMFLDEPTAGMDPLARREIWALLYQLAERGVTIFVTTHYMDEAEQCSRLALIHNGRLLAQGTPFELKERAGPKGIVAISATPLERAFLLLRDWPFFQHVAFHGARIHAYPRDPGLSIEEIRRRLEEAGLEEISVEWIRPSLEDVFLWLVDQAAQEAELPSRSGGALR</sequence>
<dbReference type="RefSeq" id="WP_088570065.1">
    <property type="nucleotide sequence ID" value="NZ_FYEK01000003.1"/>
</dbReference>
<dbReference type="InParanoid" id="A0A212PZD6"/>
<dbReference type="PROSITE" id="PS00211">
    <property type="entry name" value="ABC_TRANSPORTER_1"/>
    <property type="match status" value="1"/>
</dbReference>
<name>A0A212PZD6_9CHLR</name>
<evidence type="ECO:0000313" key="4">
    <source>
        <dbReference type="EMBL" id="SNB52318.1"/>
    </source>
</evidence>
<gene>
    <name evidence="4" type="ORF">SAMN02746019_00022930</name>
</gene>
<accession>A0A212PZD6</accession>
<dbReference type="Gene3D" id="3.40.50.300">
    <property type="entry name" value="P-loop containing nucleotide triphosphate hydrolases"/>
    <property type="match status" value="1"/>
</dbReference>
<dbReference type="OrthoDB" id="9804819at2"/>
<organism evidence="4 5">
    <name type="scientific">Thermoflexus hugenholtzii JAD2</name>
    <dbReference type="NCBI Taxonomy" id="877466"/>
    <lineage>
        <taxon>Bacteria</taxon>
        <taxon>Bacillati</taxon>
        <taxon>Chloroflexota</taxon>
        <taxon>Thermoflexia</taxon>
        <taxon>Thermoflexales</taxon>
        <taxon>Thermoflexaceae</taxon>
        <taxon>Thermoflexus</taxon>
    </lineage>
</organism>
<dbReference type="Pfam" id="PF00005">
    <property type="entry name" value="ABC_tran"/>
    <property type="match status" value="1"/>
</dbReference>
<dbReference type="InterPro" id="IPR027417">
    <property type="entry name" value="P-loop_NTPase"/>
</dbReference>
<dbReference type="PANTHER" id="PTHR43038:SF3">
    <property type="entry name" value="ABC TRANSPORTER G FAMILY MEMBER 20 ISOFORM X1"/>
    <property type="match status" value="1"/>
</dbReference>
<dbReference type="FunCoup" id="A0A212PZD6">
    <property type="interactions" value="146"/>
</dbReference>
<keyword evidence="2 4" id="KW-0067">ATP-binding</keyword>
<proteinExistence type="predicted"/>
<evidence type="ECO:0000256" key="1">
    <source>
        <dbReference type="ARBA" id="ARBA00022741"/>
    </source>
</evidence>
<feature type="domain" description="ABC transporter" evidence="3">
    <location>
        <begin position="6"/>
        <end position="235"/>
    </location>
</feature>
<keyword evidence="1" id="KW-0547">Nucleotide-binding</keyword>
<dbReference type="InterPro" id="IPR003593">
    <property type="entry name" value="AAA+_ATPase"/>
</dbReference>
<evidence type="ECO:0000259" key="3">
    <source>
        <dbReference type="PROSITE" id="PS50893"/>
    </source>
</evidence>
<keyword evidence="5" id="KW-1185">Reference proteome</keyword>
<dbReference type="GO" id="GO:0016887">
    <property type="term" value="F:ATP hydrolysis activity"/>
    <property type="evidence" value="ECO:0007669"/>
    <property type="project" value="InterPro"/>
</dbReference>
<dbReference type="AlphaFoldDB" id="A0A212PZD6"/>
<dbReference type="Proteomes" id="UP000197025">
    <property type="component" value="Unassembled WGS sequence"/>
</dbReference>
<reference evidence="5" key="1">
    <citation type="submission" date="2017-06" db="EMBL/GenBank/DDBJ databases">
        <authorList>
            <person name="Varghese N."/>
            <person name="Submissions S."/>
        </authorList>
    </citation>
    <scope>NUCLEOTIDE SEQUENCE [LARGE SCALE GENOMIC DNA]</scope>
    <source>
        <strain evidence="5">JAD2</strain>
    </source>
</reference>
<evidence type="ECO:0000256" key="2">
    <source>
        <dbReference type="ARBA" id="ARBA00022840"/>
    </source>
</evidence>
<dbReference type="SMART" id="SM00382">
    <property type="entry name" value="AAA"/>
    <property type="match status" value="1"/>
</dbReference>
<dbReference type="InterPro" id="IPR017871">
    <property type="entry name" value="ABC_transporter-like_CS"/>
</dbReference>
<dbReference type="GO" id="GO:0005524">
    <property type="term" value="F:ATP binding"/>
    <property type="evidence" value="ECO:0007669"/>
    <property type="project" value="UniProtKB-KW"/>
</dbReference>
<protein>
    <submittedName>
        <fullName evidence="4">ABC-2 type transport system ATP-binding protein</fullName>
    </submittedName>
</protein>
<dbReference type="SUPFAM" id="SSF52540">
    <property type="entry name" value="P-loop containing nucleoside triphosphate hydrolases"/>
    <property type="match status" value="1"/>
</dbReference>
<evidence type="ECO:0000313" key="5">
    <source>
        <dbReference type="Proteomes" id="UP000197025"/>
    </source>
</evidence>
<dbReference type="InterPro" id="IPR003439">
    <property type="entry name" value="ABC_transporter-like_ATP-bd"/>
</dbReference>
<dbReference type="PANTHER" id="PTHR43038">
    <property type="entry name" value="ATP-BINDING CASSETTE, SUB-FAMILY H, MEMBER 1"/>
    <property type="match status" value="1"/>
</dbReference>